<feature type="binding site" evidence="7">
    <location>
        <position position="220"/>
    </location>
    <ligand>
        <name>L-aspartate</name>
        <dbReference type="ChEBI" id="CHEBI:29991"/>
    </ligand>
</feature>
<dbReference type="InterPro" id="IPR006195">
    <property type="entry name" value="aa-tRNA-synth_II"/>
</dbReference>
<dbReference type="GO" id="GO:0003676">
    <property type="term" value="F:nucleic acid binding"/>
    <property type="evidence" value="ECO:0007669"/>
    <property type="project" value="InterPro"/>
</dbReference>
<dbReference type="PROSITE" id="PS50862">
    <property type="entry name" value="AA_TRNA_LIGASE_II"/>
    <property type="match status" value="1"/>
</dbReference>
<dbReference type="PANTHER" id="PTHR22594">
    <property type="entry name" value="ASPARTYL/LYSYL-TRNA SYNTHETASE"/>
    <property type="match status" value="1"/>
</dbReference>
<protein>
    <recommendedName>
        <fullName evidence="7">Aspartate--tRNA(Asp/Asn) ligase</fullName>
        <ecNumber evidence="7">6.1.1.23</ecNumber>
    </recommendedName>
    <alternativeName>
        <fullName evidence="7">Aspartyl-tRNA synthetase</fullName>
        <shortName evidence="7">AspRS</shortName>
    </alternativeName>
    <alternativeName>
        <fullName evidence="7">Non-discriminating aspartyl-tRNA synthetase</fullName>
        <shortName evidence="7">ND-AspRS</shortName>
    </alternativeName>
</protein>
<evidence type="ECO:0000256" key="6">
    <source>
        <dbReference type="ARBA" id="ARBA00023146"/>
    </source>
</evidence>
<proteinExistence type="inferred from homology"/>
<dbReference type="GO" id="GO:0005524">
    <property type="term" value="F:ATP binding"/>
    <property type="evidence" value="ECO:0007669"/>
    <property type="project" value="UniProtKB-UniRule"/>
</dbReference>
<name>A0A370FHS6_9BURK</name>
<dbReference type="OrthoDB" id="9802326at2"/>
<dbReference type="GO" id="GO:0004815">
    <property type="term" value="F:aspartate-tRNA ligase activity"/>
    <property type="evidence" value="ECO:0007669"/>
    <property type="project" value="UniProtKB-UniRule"/>
</dbReference>
<dbReference type="GO" id="GO:0005737">
    <property type="term" value="C:cytoplasm"/>
    <property type="evidence" value="ECO:0007669"/>
    <property type="project" value="UniProtKB-SubCell"/>
</dbReference>
<dbReference type="PRINTS" id="PR01042">
    <property type="entry name" value="TRNASYNTHASP"/>
</dbReference>
<feature type="domain" description="Aminoacyl-transfer RNA synthetases class-II family profile" evidence="8">
    <location>
        <begin position="146"/>
        <end position="567"/>
    </location>
</feature>
<comment type="subunit">
    <text evidence="7">Homodimer.</text>
</comment>
<dbReference type="InterPro" id="IPR004364">
    <property type="entry name" value="Aa-tRNA-synt_II"/>
</dbReference>
<feature type="binding site" evidence="7">
    <location>
        <position position="229"/>
    </location>
    <ligand>
        <name>ATP</name>
        <dbReference type="ChEBI" id="CHEBI:30616"/>
    </ligand>
</feature>
<feature type="site" description="Important for tRNA non-discrimination" evidence="7">
    <location>
        <position position="83"/>
    </location>
</feature>
<keyword evidence="2 7" id="KW-0436">Ligase</keyword>
<feature type="binding site" evidence="7">
    <location>
        <begin position="546"/>
        <end position="549"/>
    </location>
    <ligand>
        <name>ATP</name>
        <dbReference type="ChEBI" id="CHEBI:30616"/>
    </ligand>
</feature>
<dbReference type="RefSeq" id="WP_017761752.1">
    <property type="nucleotide sequence ID" value="NZ_QQAV01000003.1"/>
</dbReference>
<dbReference type="InterPro" id="IPR029351">
    <property type="entry name" value="GAD_dom"/>
</dbReference>
<dbReference type="Proteomes" id="UP000255265">
    <property type="component" value="Unassembled WGS sequence"/>
</dbReference>
<feature type="binding site" evidence="7">
    <location>
        <begin position="220"/>
        <end position="222"/>
    </location>
    <ligand>
        <name>ATP</name>
        <dbReference type="ChEBI" id="CHEBI:30616"/>
    </ligand>
</feature>
<dbReference type="CDD" id="cd04317">
    <property type="entry name" value="EcAspRS_like_N"/>
    <property type="match status" value="1"/>
</dbReference>
<dbReference type="Pfam" id="PF00152">
    <property type="entry name" value="tRNA-synt_2"/>
    <property type="match status" value="1"/>
</dbReference>
<dbReference type="SUPFAM" id="SSF55681">
    <property type="entry name" value="Class II aaRS and biotin synthetases"/>
    <property type="match status" value="1"/>
</dbReference>
<dbReference type="InterPro" id="IPR004115">
    <property type="entry name" value="GAD-like_sf"/>
</dbReference>
<feature type="region of interest" description="Aspartate" evidence="7">
    <location>
        <begin position="198"/>
        <end position="201"/>
    </location>
</feature>
<keyword evidence="10" id="KW-1185">Reference proteome</keyword>
<evidence type="ECO:0000313" key="9">
    <source>
        <dbReference type="EMBL" id="RDI26304.1"/>
    </source>
</evidence>
<dbReference type="InterPro" id="IPR045864">
    <property type="entry name" value="aa-tRNA-synth_II/BPL/LPL"/>
</dbReference>
<dbReference type="EC" id="6.1.1.23" evidence="7"/>
<feature type="site" description="Important for tRNA non-discrimination" evidence="7">
    <location>
        <position position="32"/>
    </location>
</feature>
<dbReference type="InterPro" id="IPR004365">
    <property type="entry name" value="NA-bd_OB_tRNA"/>
</dbReference>
<keyword evidence="3 7" id="KW-0547">Nucleotide-binding</keyword>
<dbReference type="GO" id="GO:0006422">
    <property type="term" value="P:aspartyl-tRNA aminoacylation"/>
    <property type="evidence" value="ECO:0007669"/>
    <property type="project" value="UniProtKB-UniRule"/>
</dbReference>
<dbReference type="Pfam" id="PF01336">
    <property type="entry name" value="tRNA_anti-codon"/>
    <property type="match status" value="1"/>
</dbReference>
<dbReference type="NCBIfam" id="NF001750">
    <property type="entry name" value="PRK00476.1"/>
    <property type="match status" value="1"/>
</dbReference>
<dbReference type="SUPFAM" id="SSF55261">
    <property type="entry name" value="GAD domain-like"/>
    <property type="match status" value="1"/>
</dbReference>
<comment type="similarity">
    <text evidence="1 7">Belongs to the class-II aminoacyl-tRNA synthetase family. Type 1 subfamily.</text>
</comment>
<keyword evidence="6 7" id="KW-0030">Aminoacyl-tRNA synthetase</keyword>
<dbReference type="InterPro" id="IPR047090">
    <property type="entry name" value="AspRS_core"/>
</dbReference>
<comment type="function">
    <text evidence="7">Aspartyl-tRNA synthetase with relaxed tRNA specificity since it is able to aspartylate not only its cognate tRNA(Asp) but also tRNA(Asn). Reaction proceeds in two steps: L-aspartate is first activated by ATP to form Asp-AMP and then transferred to the acceptor end of tRNA(Asp/Asn).</text>
</comment>
<dbReference type="NCBIfam" id="TIGR00459">
    <property type="entry name" value="aspS_bact"/>
    <property type="match status" value="1"/>
</dbReference>
<dbReference type="AlphaFoldDB" id="A0A370FHS6"/>
<dbReference type="SUPFAM" id="SSF50249">
    <property type="entry name" value="Nucleic acid-binding proteins"/>
    <property type="match status" value="1"/>
</dbReference>
<feature type="binding site" evidence="7">
    <location>
        <position position="501"/>
    </location>
    <ligand>
        <name>L-aspartate</name>
        <dbReference type="ChEBI" id="CHEBI:29991"/>
    </ligand>
</feature>
<evidence type="ECO:0000256" key="3">
    <source>
        <dbReference type="ARBA" id="ARBA00022741"/>
    </source>
</evidence>
<feature type="binding site" evidence="7">
    <location>
        <position position="460"/>
    </location>
    <ligand>
        <name>L-aspartate</name>
        <dbReference type="ChEBI" id="CHEBI:29991"/>
    </ligand>
</feature>
<dbReference type="InterPro" id="IPR047089">
    <property type="entry name" value="Asp-tRNA-ligase_1_N"/>
</dbReference>
<evidence type="ECO:0000256" key="1">
    <source>
        <dbReference type="ARBA" id="ARBA00006303"/>
    </source>
</evidence>
<evidence type="ECO:0000256" key="5">
    <source>
        <dbReference type="ARBA" id="ARBA00022917"/>
    </source>
</evidence>
<comment type="caution">
    <text evidence="9">The sequence shown here is derived from an EMBL/GenBank/DDBJ whole genome shotgun (WGS) entry which is preliminary data.</text>
</comment>
<dbReference type="STRING" id="433924.NS331_12205"/>
<dbReference type="Gene3D" id="3.30.1360.30">
    <property type="entry name" value="GAD-like domain"/>
    <property type="match status" value="1"/>
</dbReference>
<organism evidence="9 10">
    <name type="scientific">Pseudacidovorax intermedius</name>
    <dbReference type="NCBI Taxonomy" id="433924"/>
    <lineage>
        <taxon>Bacteria</taxon>
        <taxon>Pseudomonadati</taxon>
        <taxon>Pseudomonadota</taxon>
        <taxon>Betaproteobacteria</taxon>
        <taxon>Burkholderiales</taxon>
        <taxon>Comamonadaceae</taxon>
        <taxon>Pseudacidovorax</taxon>
    </lineage>
</organism>
<dbReference type="Pfam" id="PF02938">
    <property type="entry name" value="GAD"/>
    <property type="match status" value="1"/>
</dbReference>
<dbReference type="InterPro" id="IPR012340">
    <property type="entry name" value="NA-bd_OB-fold"/>
</dbReference>
<reference evidence="9 10" key="1">
    <citation type="submission" date="2018-07" db="EMBL/GenBank/DDBJ databases">
        <title>Genomic Encyclopedia of Type Strains, Phase IV (KMG-IV): sequencing the most valuable type-strain genomes for metagenomic binning, comparative biology and taxonomic classification.</title>
        <authorList>
            <person name="Goeker M."/>
        </authorList>
    </citation>
    <scope>NUCLEOTIDE SEQUENCE [LARGE SCALE GENOMIC DNA]</scope>
    <source>
        <strain evidence="9 10">DSM 21352</strain>
    </source>
</reference>
<keyword evidence="7" id="KW-0963">Cytoplasm</keyword>
<dbReference type="CDD" id="cd00777">
    <property type="entry name" value="AspRS_core"/>
    <property type="match status" value="1"/>
</dbReference>
<keyword evidence="4 7" id="KW-0067">ATP-binding</keyword>
<dbReference type="Gene3D" id="2.40.50.140">
    <property type="entry name" value="Nucleic acid-binding proteins"/>
    <property type="match status" value="1"/>
</dbReference>
<dbReference type="Gene3D" id="3.30.930.10">
    <property type="entry name" value="Bira Bifunctional Protein, Domain 2"/>
    <property type="match status" value="1"/>
</dbReference>
<feature type="binding site" evidence="7">
    <location>
        <position position="174"/>
    </location>
    <ligand>
        <name>L-aspartate</name>
        <dbReference type="ChEBI" id="CHEBI:29991"/>
    </ligand>
</feature>
<evidence type="ECO:0000313" key="10">
    <source>
        <dbReference type="Proteomes" id="UP000255265"/>
    </source>
</evidence>
<dbReference type="InterPro" id="IPR002312">
    <property type="entry name" value="Asp/Asn-tRNA-synth_IIb"/>
</dbReference>
<sequence>MAMRSHYCGLVTEALMGETVTLCGWVNRRRDHGGVIFVDLRDREGYVQVVCDPDRATTFAAAEGLRNEFCVQVKGIVRARPEGTTNDGLKSGKIEVLAHELKVLNPSVTPPFLLDDDNLSETTRLTHRVLDLRRPAMQKNMMTRYKVTMEARKFLDANGFIDIETPMLGKSTPEGARDYLVPSRVHDGAFYALPQSPQLYKQMLMVSGYDRYYQIVKCFRDEDLRADRQPEFTQIDIETSFLTEDEIRDMFEGMIRNVFRNVADIDLGVFPVMSYGDAMFKYGSDKPDLRVKLEFTELTEVMKRVEFKVFSGAANMDGGRVVALRVPGGGVAEGGLSRGDIDGYTEFVKIYGAKGLAYIKVNDWSLGREGLQSPIVKNLDDNALGEIIARTGARNGDLIFFGADKAKVVNDAIGALRVKIGQSAFGRKNGLFEDRWAPLWVVDFPMFEFDEDNQRWSAVHHPFTSPKDGHEDLMDTAPEKCLAKAYDMVLNGIEMGGGSVRIHREEVQSKVFRALKISAEDAQLKFGYLLDALQYGAPPHGGIAIGLDRLVMLMTGAESIRDVIAFPKTQRAQDLLTQAPSAVDEKQLRELHIRLRNPQPV</sequence>
<keyword evidence="5 7" id="KW-0648">Protein biosynthesis</keyword>
<evidence type="ECO:0000256" key="7">
    <source>
        <dbReference type="HAMAP-Rule" id="MF_00044"/>
    </source>
</evidence>
<evidence type="ECO:0000256" key="2">
    <source>
        <dbReference type="ARBA" id="ARBA00022598"/>
    </source>
</evidence>
<dbReference type="EMBL" id="QQAV01000003">
    <property type="protein sequence ID" value="RDI26304.1"/>
    <property type="molecule type" value="Genomic_DNA"/>
</dbReference>
<comment type="subcellular location">
    <subcellularLocation>
        <location evidence="7">Cytoplasm</location>
    </subcellularLocation>
</comment>
<gene>
    <name evidence="7" type="primary">aspS</name>
    <name evidence="9" type="ORF">DFR41_103464</name>
</gene>
<dbReference type="PANTHER" id="PTHR22594:SF5">
    <property type="entry name" value="ASPARTATE--TRNA LIGASE, MITOCHONDRIAL"/>
    <property type="match status" value="1"/>
</dbReference>
<evidence type="ECO:0000256" key="4">
    <source>
        <dbReference type="ARBA" id="ARBA00022840"/>
    </source>
</evidence>
<feature type="binding site" evidence="7">
    <location>
        <position position="494"/>
    </location>
    <ligand>
        <name>ATP</name>
        <dbReference type="ChEBI" id="CHEBI:30616"/>
    </ligand>
</feature>
<dbReference type="HAMAP" id="MF_00044">
    <property type="entry name" value="Asp_tRNA_synth_type1"/>
    <property type="match status" value="1"/>
</dbReference>
<evidence type="ECO:0000259" key="8">
    <source>
        <dbReference type="PROSITE" id="PS50862"/>
    </source>
</evidence>
<comment type="catalytic activity">
    <reaction evidence="7">
        <text>tRNA(Asx) + L-aspartate + ATP = L-aspartyl-tRNA(Asx) + AMP + diphosphate</text>
        <dbReference type="Rhea" id="RHEA:18349"/>
        <dbReference type="Rhea" id="RHEA-COMP:9710"/>
        <dbReference type="Rhea" id="RHEA-COMP:9711"/>
        <dbReference type="ChEBI" id="CHEBI:29991"/>
        <dbReference type="ChEBI" id="CHEBI:30616"/>
        <dbReference type="ChEBI" id="CHEBI:33019"/>
        <dbReference type="ChEBI" id="CHEBI:78442"/>
        <dbReference type="ChEBI" id="CHEBI:78516"/>
        <dbReference type="ChEBI" id="CHEBI:456215"/>
        <dbReference type="EC" id="6.1.1.23"/>
    </reaction>
</comment>
<accession>A0A370FHS6</accession>
<dbReference type="GO" id="GO:0050560">
    <property type="term" value="F:aspartate-tRNA(Asn) ligase activity"/>
    <property type="evidence" value="ECO:0007669"/>
    <property type="project" value="UniProtKB-EC"/>
</dbReference>
<dbReference type="InterPro" id="IPR004524">
    <property type="entry name" value="Asp-tRNA-ligase_1"/>
</dbReference>